<accession>A0A4Y2IJ90</accession>
<keyword evidence="2" id="KW-1185">Reference proteome</keyword>
<evidence type="ECO:0000313" key="1">
    <source>
        <dbReference type="EMBL" id="GBM77302.1"/>
    </source>
</evidence>
<sequence length="102" mass="12060">WGVDVGEEIKEAFERIREEIEKNRSSLSDMHVGGWITDRMRVSLQVMIDGFEKAMKEGKKISETAFKKAEDLYQKLMDWGVDVGEEIKEAFERIREYFEKDH</sequence>
<proteinExistence type="predicted"/>
<name>A0A4Y2IJ90_ARAVE</name>
<feature type="non-terminal residue" evidence="1">
    <location>
        <position position="1"/>
    </location>
</feature>
<dbReference type="Proteomes" id="UP000499080">
    <property type="component" value="Unassembled WGS sequence"/>
</dbReference>
<comment type="caution">
    <text evidence="1">The sequence shown here is derived from an EMBL/GenBank/DDBJ whole genome shotgun (WGS) entry which is preliminary data.</text>
</comment>
<dbReference type="EMBL" id="BGPR01106740">
    <property type="protein sequence ID" value="GBM77302.1"/>
    <property type="molecule type" value="Genomic_DNA"/>
</dbReference>
<protein>
    <submittedName>
        <fullName evidence="1">Uncharacterized protein</fullName>
    </submittedName>
</protein>
<gene>
    <name evidence="1" type="ORF">AVEN_61790_1</name>
</gene>
<organism evidence="1 2">
    <name type="scientific">Araneus ventricosus</name>
    <name type="common">Orbweaver spider</name>
    <name type="synonym">Epeira ventricosa</name>
    <dbReference type="NCBI Taxonomy" id="182803"/>
    <lineage>
        <taxon>Eukaryota</taxon>
        <taxon>Metazoa</taxon>
        <taxon>Ecdysozoa</taxon>
        <taxon>Arthropoda</taxon>
        <taxon>Chelicerata</taxon>
        <taxon>Arachnida</taxon>
        <taxon>Araneae</taxon>
        <taxon>Araneomorphae</taxon>
        <taxon>Entelegynae</taxon>
        <taxon>Araneoidea</taxon>
        <taxon>Araneidae</taxon>
        <taxon>Araneus</taxon>
    </lineage>
</organism>
<evidence type="ECO:0000313" key="2">
    <source>
        <dbReference type="Proteomes" id="UP000499080"/>
    </source>
</evidence>
<dbReference type="AlphaFoldDB" id="A0A4Y2IJ90"/>
<reference evidence="1 2" key="1">
    <citation type="journal article" date="2019" name="Sci. Rep.">
        <title>Orb-weaving spider Araneus ventricosus genome elucidates the spidroin gene catalogue.</title>
        <authorList>
            <person name="Kono N."/>
            <person name="Nakamura H."/>
            <person name="Ohtoshi R."/>
            <person name="Moran D.A.P."/>
            <person name="Shinohara A."/>
            <person name="Yoshida Y."/>
            <person name="Fujiwara M."/>
            <person name="Mori M."/>
            <person name="Tomita M."/>
            <person name="Arakawa K."/>
        </authorList>
    </citation>
    <scope>NUCLEOTIDE SEQUENCE [LARGE SCALE GENOMIC DNA]</scope>
</reference>